<keyword evidence="2" id="KW-0808">Transferase</keyword>
<sequence length="252" mass="29932">MISLKDTPSLSDHFSVTDEELERLQERLFLLQRRSFDKEIAHIFIIEGWSSSGKGELLKTLTVRLDPKKFKVHSPDLQTSEDNAFPFLWKFWQILPRFGESLFYLNSYYGKMIYLLAKKKIKKKEYEENLKYILHMEAMLSLEKVRFHKFFFHLNPKEQKRRFSESKKENRNWELSAYDKDQFKHYSAYRRLFKECLSDSHTEFSPWTIIEADDLDKAKTKLLLSLIESLESILETDSALELGLLKNGAANI</sequence>
<dbReference type="EMBL" id="RQHV01000021">
    <property type="protein sequence ID" value="TGN13999.1"/>
    <property type="molecule type" value="Genomic_DNA"/>
</dbReference>
<keyword evidence="3" id="KW-1185">Reference proteome</keyword>
<comment type="caution">
    <text evidence="2">The sequence shown here is derived from an EMBL/GenBank/DDBJ whole genome shotgun (WGS) entry which is preliminary data.</text>
</comment>
<dbReference type="InterPro" id="IPR022488">
    <property type="entry name" value="PPK2-related"/>
</dbReference>
<dbReference type="AlphaFoldDB" id="A0A4R9LTM6"/>
<proteinExistence type="predicted"/>
<evidence type="ECO:0000313" key="2">
    <source>
        <dbReference type="EMBL" id="TGN13999.1"/>
    </source>
</evidence>
<dbReference type="OrthoDB" id="323052at2"/>
<evidence type="ECO:0000313" key="3">
    <source>
        <dbReference type="Proteomes" id="UP000298264"/>
    </source>
</evidence>
<reference evidence="2" key="1">
    <citation type="journal article" date="2019" name="PLoS Negl. Trop. Dis.">
        <title>Revisiting the worldwide diversity of Leptospira species in the environment.</title>
        <authorList>
            <person name="Vincent A.T."/>
            <person name="Schiettekatte O."/>
            <person name="Bourhy P."/>
            <person name="Veyrier F.J."/>
            <person name="Picardeau M."/>
        </authorList>
    </citation>
    <scope>NUCLEOTIDE SEQUENCE [LARGE SCALE GENOMIC DNA]</scope>
    <source>
        <strain evidence="2">201400974</strain>
    </source>
</reference>
<keyword evidence="2" id="KW-0418">Kinase</keyword>
<feature type="domain" description="Polyphosphate kinase-2-related" evidence="1">
    <location>
        <begin position="18"/>
        <end position="232"/>
    </location>
</feature>
<dbReference type="PANTHER" id="PTHR34383">
    <property type="entry name" value="POLYPHOSPHATE:AMP PHOSPHOTRANSFERASE-RELATED"/>
    <property type="match status" value="1"/>
</dbReference>
<dbReference type="Gene3D" id="3.40.50.300">
    <property type="entry name" value="P-loop containing nucleotide triphosphate hydrolases"/>
    <property type="match status" value="1"/>
</dbReference>
<evidence type="ECO:0000259" key="1">
    <source>
        <dbReference type="Pfam" id="PF03976"/>
    </source>
</evidence>
<dbReference type="GO" id="GO:0016301">
    <property type="term" value="F:kinase activity"/>
    <property type="evidence" value="ECO:0007669"/>
    <property type="project" value="UniProtKB-KW"/>
</dbReference>
<protein>
    <submittedName>
        <fullName evidence="2">Polyphosphate kinase</fullName>
    </submittedName>
</protein>
<dbReference type="InterPro" id="IPR027417">
    <property type="entry name" value="P-loop_NTPase"/>
</dbReference>
<dbReference type="Pfam" id="PF03976">
    <property type="entry name" value="PPK2"/>
    <property type="match status" value="1"/>
</dbReference>
<gene>
    <name evidence="2" type="ORF">EHS11_03170</name>
</gene>
<name>A0A4R9LTM6_9LEPT</name>
<dbReference type="SUPFAM" id="SSF52540">
    <property type="entry name" value="P-loop containing nucleoside triphosphate hydrolases"/>
    <property type="match status" value="1"/>
</dbReference>
<organism evidence="2 3">
    <name type="scientific">Leptospira ilyithenensis</name>
    <dbReference type="NCBI Taxonomy" id="2484901"/>
    <lineage>
        <taxon>Bacteria</taxon>
        <taxon>Pseudomonadati</taxon>
        <taxon>Spirochaetota</taxon>
        <taxon>Spirochaetia</taxon>
        <taxon>Leptospirales</taxon>
        <taxon>Leptospiraceae</taxon>
        <taxon>Leptospira</taxon>
    </lineage>
</organism>
<dbReference type="Proteomes" id="UP000298264">
    <property type="component" value="Unassembled WGS sequence"/>
</dbReference>
<accession>A0A4R9LTM6</accession>
<dbReference type="PANTHER" id="PTHR34383:SF3">
    <property type="entry name" value="POLYPHOSPHATE:AMP PHOSPHOTRANSFERASE"/>
    <property type="match status" value="1"/>
</dbReference>
<dbReference type="RefSeq" id="WP_135762971.1">
    <property type="nucleotide sequence ID" value="NZ_RQHV01000021.1"/>
</dbReference>